<dbReference type="Proteomes" id="UP000650833">
    <property type="component" value="Unassembled WGS sequence"/>
</dbReference>
<gene>
    <name evidence="3" type="ORF">INT46_008899</name>
</gene>
<dbReference type="EMBL" id="JAEPRC010000960">
    <property type="protein sequence ID" value="KAG2190478.1"/>
    <property type="molecule type" value="Genomic_DNA"/>
</dbReference>
<dbReference type="InterPro" id="IPR011022">
    <property type="entry name" value="Arrestin_C-like"/>
</dbReference>
<dbReference type="Pfam" id="PF02752">
    <property type="entry name" value="Arrestin_C"/>
    <property type="match status" value="1"/>
</dbReference>
<organism evidence="3 4">
    <name type="scientific">Mucor plumbeus</name>
    <dbReference type="NCBI Taxonomy" id="97098"/>
    <lineage>
        <taxon>Eukaryota</taxon>
        <taxon>Fungi</taxon>
        <taxon>Fungi incertae sedis</taxon>
        <taxon>Mucoromycota</taxon>
        <taxon>Mucoromycotina</taxon>
        <taxon>Mucoromycetes</taxon>
        <taxon>Mucorales</taxon>
        <taxon>Mucorineae</taxon>
        <taxon>Mucoraceae</taxon>
        <taxon>Mucor</taxon>
    </lineage>
</organism>
<evidence type="ECO:0000256" key="1">
    <source>
        <dbReference type="SAM" id="MobiDB-lite"/>
    </source>
</evidence>
<dbReference type="InterPro" id="IPR011021">
    <property type="entry name" value="Arrestin-like_N"/>
</dbReference>
<feature type="region of interest" description="Disordered" evidence="1">
    <location>
        <begin position="392"/>
        <end position="418"/>
    </location>
</feature>
<name>A0A8H7USJ8_9FUNG</name>
<evidence type="ECO:0000313" key="4">
    <source>
        <dbReference type="Proteomes" id="UP000650833"/>
    </source>
</evidence>
<dbReference type="InterPro" id="IPR014752">
    <property type="entry name" value="Arrestin-like_C"/>
</dbReference>
<dbReference type="GO" id="GO:0015031">
    <property type="term" value="P:protein transport"/>
    <property type="evidence" value="ECO:0007669"/>
    <property type="project" value="TreeGrafter"/>
</dbReference>
<comment type="caution">
    <text evidence="3">The sequence shown here is derived from an EMBL/GenBank/DDBJ whole genome shotgun (WGS) entry which is preliminary data.</text>
</comment>
<dbReference type="GO" id="GO:0005737">
    <property type="term" value="C:cytoplasm"/>
    <property type="evidence" value="ECO:0007669"/>
    <property type="project" value="TreeGrafter"/>
</dbReference>
<evidence type="ECO:0000259" key="2">
    <source>
        <dbReference type="SMART" id="SM01017"/>
    </source>
</evidence>
<evidence type="ECO:0000313" key="3">
    <source>
        <dbReference type="EMBL" id="KAG2190478.1"/>
    </source>
</evidence>
<accession>A0A8H7USJ8</accession>
<dbReference type="PANTHER" id="PTHR11188:SF176">
    <property type="entry name" value="ARRESTIN DOMAIN-CONTAINING PROTEIN 1"/>
    <property type="match status" value="1"/>
</dbReference>
<proteinExistence type="predicted"/>
<dbReference type="PANTHER" id="PTHR11188">
    <property type="entry name" value="ARRESTIN DOMAIN CONTAINING PROTEIN"/>
    <property type="match status" value="1"/>
</dbReference>
<dbReference type="AlphaFoldDB" id="A0A8H7USJ8"/>
<dbReference type="Gene3D" id="2.60.40.640">
    <property type="match status" value="1"/>
</dbReference>
<feature type="domain" description="Arrestin C-terminal-like" evidence="2">
    <location>
        <begin position="223"/>
        <end position="363"/>
    </location>
</feature>
<dbReference type="Pfam" id="PF00339">
    <property type="entry name" value="Arrestin_N"/>
    <property type="match status" value="1"/>
</dbReference>
<sequence length="510" mass="57820">MSTTISRQTLPTRRLSIIPNPSRSRQNSLSASFTGLTAGVVADASDTKSTEISIHVEGEDKAMIRPNKIMRGIVKVKTKKTIYSSQLRIKFRGVECACAKVKEAGLDSKLDRIEKITTTYFDIETIIWGTERSAYAVNSWQSIEPGEHEYKFALKFPNVNFPPSIDDPTGFSIQYIWTAYIDGPANHPGIRSQELVTPYRPLLVAPTETPWTFQETLYKDTKKTPLATVKAKLPAQVFCPDQLILVDLEINTIPSDMMIDSVAYKLRKVYEGKLLLQRGTVHRFYKRDILQTTVPVKGNKGSLHLQDIRVQFPSRLISPCFTSNHVRVYYYLIFMIQFNSGNLLKSTHHVQCEIPIGIANLSNQHLARVRDLTCIQDYKECRDAPIFFNPDLDAPPNDFGSRNRSRSNSSATNSVSYPQDEYAASLTTNEEVLFQPMSNFDNMPPIDMLSLSPPIDESLPPAYFSLSEAPQFILKERIEKTRYSNRHVKPNVSPELGEPLVLEPYLDDEW</sequence>
<keyword evidence="4" id="KW-1185">Reference proteome</keyword>
<dbReference type="SMART" id="SM01017">
    <property type="entry name" value="Arrestin_C"/>
    <property type="match status" value="1"/>
</dbReference>
<feature type="compositionally biased region" description="Low complexity" evidence="1">
    <location>
        <begin position="406"/>
        <end position="416"/>
    </location>
</feature>
<dbReference type="OrthoDB" id="9984275at2759"/>
<protein>
    <recommendedName>
        <fullName evidence="2">Arrestin C-terminal-like domain-containing protein</fullName>
    </recommendedName>
</protein>
<dbReference type="InterPro" id="IPR050357">
    <property type="entry name" value="Arrestin_domain-protein"/>
</dbReference>
<reference evidence="3" key="1">
    <citation type="submission" date="2020-12" db="EMBL/GenBank/DDBJ databases">
        <title>Metabolic potential, ecology and presence of endohyphal bacteria is reflected in genomic diversity of Mucoromycotina.</title>
        <authorList>
            <person name="Muszewska A."/>
            <person name="Okrasinska A."/>
            <person name="Steczkiewicz K."/>
            <person name="Drgas O."/>
            <person name="Orlowska M."/>
            <person name="Perlinska-Lenart U."/>
            <person name="Aleksandrzak-Piekarczyk T."/>
            <person name="Szatraj K."/>
            <person name="Zielenkiewicz U."/>
            <person name="Pilsyk S."/>
            <person name="Malc E."/>
            <person name="Mieczkowski P."/>
            <person name="Kruszewska J.S."/>
            <person name="Biernat P."/>
            <person name="Pawlowska J."/>
        </authorList>
    </citation>
    <scope>NUCLEOTIDE SEQUENCE</scope>
    <source>
        <strain evidence="3">CBS 226.32</strain>
    </source>
</reference>